<dbReference type="EMBL" id="CADCTV010000255">
    <property type="protein sequence ID" value="CAA9311555.1"/>
    <property type="molecule type" value="Genomic_DNA"/>
</dbReference>
<sequence length="443" mass="45887">DGVRAAVHEELPLRGRGRTRRRRGADRAVRGSGPDRGRPGNHLAGSLGRGGGCGGVAKPRRARAAPGGVRRARRRVDAARIRDAPPRVGDGRGGLRADRVGVVQLHLERAVAAIHLRVPPVLVDHRVPVLAHRPQPADDPGGERAVRNAGGVQRVPPFRAPVGRSRRPAGHVGGRALPHDGAVLRAHDARDRGGVPAYAGGDLPGSLAAEQQPVVGTRRRRLVRLRDLVPHRDGGGDRVHRGGGGGALGGLGGARKAGLRDTRGHRAGGGGRGGGFRPGDRDRVAHQLLRPPGIDRSDRGAAGRRRPGPHRLPARDGDDELHGPGVAAAHTHRVLPVHAVSVARARRGGPGGAGGRGAVRVALGVPVEVAAPRVGGPGGARRDAAVALVHAGVRARGFQLRHGHPAPRQNGAAPDRRGRAGAARAQERTRPGREPGGRGGHHV</sequence>
<feature type="region of interest" description="Disordered" evidence="1">
    <location>
        <begin position="1"/>
        <end position="92"/>
    </location>
</feature>
<feature type="compositionally biased region" description="Gly residues" evidence="1">
    <location>
        <begin position="267"/>
        <end position="277"/>
    </location>
</feature>
<accession>A0A6J4KR03</accession>
<organism evidence="2">
    <name type="scientific">uncultured Gemmatimonadota bacterium</name>
    <dbReference type="NCBI Taxonomy" id="203437"/>
    <lineage>
        <taxon>Bacteria</taxon>
        <taxon>Pseudomonadati</taxon>
        <taxon>Gemmatimonadota</taxon>
        <taxon>environmental samples</taxon>
    </lineage>
</organism>
<name>A0A6J4KR03_9BACT</name>
<evidence type="ECO:0000256" key="1">
    <source>
        <dbReference type="SAM" id="MobiDB-lite"/>
    </source>
</evidence>
<reference evidence="2" key="1">
    <citation type="submission" date="2020-02" db="EMBL/GenBank/DDBJ databases">
        <authorList>
            <person name="Meier V. D."/>
        </authorList>
    </citation>
    <scope>NUCLEOTIDE SEQUENCE</scope>
    <source>
        <strain evidence="2">AVDCRST_MAG89</strain>
    </source>
</reference>
<feature type="compositionally biased region" description="Basic and acidic residues" evidence="1">
    <location>
        <begin position="230"/>
        <end position="240"/>
    </location>
</feature>
<feature type="region of interest" description="Disordered" evidence="1">
    <location>
        <begin position="154"/>
        <end position="177"/>
    </location>
</feature>
<protein>
    <submittedName>
        <fullName evidence="2">Uncharacterized protein</fullName>
    </submittedName>
</protein>
<feature type="region of interest" description="Disordered" evidence="1">
    <location>
        <begin position="397"/>
        <end position="443"/>
    </location>
</feature>
<evidence type="ECO:0000313" key="2">
    <source>
        <dbReference type="EMBL" id="CAA9311555.1"/>
    </source>
</evidence>
<feature type="non-terminal residue" evidence="2">
    <location>
        <position position="1"/>
    </location>
</feature>
<feature type="compositionally biased region" description="Basic residues" evidence="1">
    <location>
        <begin position="15"/>
        <end position="24"/>
    </location>
</feature>
<dbReference type="AlphaFoldDB" id="A0A6J4KR03"/>
<feature type="non-terminal residue" evidence="2">
    <location>
        <position position="443"/>
    </location>
</feature>
<feature type="compositionally biased region" description="Basic and acidic residues" evidence="1">
    <location>
        <begin position="425"/>
        <end position="436"/>
    </location>
</feature>
<feature type="compositionally biased region" description="Basic and acidic residues" evidence="1">
    <location>
        <begin position="313"/>
        <end position="322"/>
    </location>
</feature>
<feature type="region of interest" description="Disordered" evidence="1">
    <location>
        <begin position="230"/>
        <end position="322"/>
    </location>
</feature>
<gene>
    <name evidence="2" type="ORF">AVDCRST_MAG89-1146</name>
</gene>
<feature type="compositionally biased region" description="Basic and acidic residues" evidence="1">
    <location>
        <begin position="25"/>
        <end position="38"/>
    </location>
</feature>
<feature type="compositionally biased region" description="Basic and acidic residues" evidence="1">
    <location>
        <begin position="1"/>
        <end position="13"/>
    </location>
</feature>
<feature type="compositionally biased region" description="Gly residues" evidence="1">
    <location>
        <begin position="242"/>
        <end position="255"/>
    </location>
</feature>
<proteinExistence type="predicted"/>
<feature type="compositionally biased region" description="Basic and acidic residues" evidence="1">
    <location>
        <begin position="75"/>
        <end position="92"/>
    </location>
</feature>